<dbReference type="GO" id="GO:0005576">
    <property type="term" value="C:extracellular region"/>
    <property type="evidence" value="ECO:0007669"/>
    <property type="project" value="UniProtKB-SubCell"/>
</dbReference>
<dbReference type="SMART" id="SM00198">
    <property type="entry name" value="SCP"/>
    <property type="match status" value="1"/>
</dbReference>
<dbReference type="InterPro" id="IPR014044">
    <property type="entry name" value="CAP_dom"/>
</dbReference>
<comment type="caution">
    <text evidence="3">The sequence shown here is derived from an EMBL/GenBank/DDBJ whole genome shotgun (WGS) entry which is preliminary data.</text>
</comment>
<dbReference type="Proteomes" id="UP000466442">
    <property type="component" value="Unassembled WGS sequence"/>
</dbReference>
<feature type="region of interest" description="Disordered" evidence="1">
    <location>
        <begin position="430"/>
        <end position="450"/>
    </location>
</feature>
<proteinExistence type="predicted"/>
<evidence type="ECO:0000256" key="1">
    <source>
        <dbReference type="SAM" id="MobiDB-lite"/>
    </source>
</evidence>
<dbReference type="CDD" id="cd05380">
    <property type="entry name" value="CAP_euk"/>
    <property type="match status" value="1"/>
</dbReference>
<dbReference type="Pfam" id="PF00188">
    <property type="entry name" value="CAP"/>
    <property type="match status" value="1"/>
</dbReference>
<dbReference type="Gene3D" id="3.40.33.10">
    <property type="entry name" value="CAP"/>
    <property type="match status" value="1"/>
</dbReference>
<dbReference type="InterPro" id="IPR035940">
    <property type="entry name" value="CAP_sf"/>
</dbReference>
<sequence length="474" mass="53859">MGEVPGWPPAGNMRLLTYDKTLEDIAYRWAVQCMEGHDKCRKTEEWWSVGQNIAREYGGKQMLKTNPEGDVAAWFDEFRNADPKMIDGFFVKVNKDKRPTGHFLQLVWANTEKVGCAMISYKKMNTYSFYPFVRVTVCNYGPTGNVISYPVYSPVDPCPMNTKCVWDFKPSIIEKCNETNLGDLEYSDSTNPDSTYETSRDFSSKPGGRRAENLLFAHEEKNSSNIVVPGQLLYTYPPQLPQKSSLEHQHLGRYWDGEFVHATDAFQNMITPSSFSLLRTNKYRSNHCSMYHKDFQPSFVIAYEQPAAQFMSDLPRARFGTILQAHPGEEDFVATEDEFQDIFFSGAGQAEDLGLLSDVILKIRKNLFIESTEIDEEHQVPAEYDALDKLELEHEITGVHHHLVATTSSDVSEEQYKDLLVVTAEGKPTAALSTPRNEMPRMREATGENNDSLTLPSVTLLILNCLALWNKLSF</sequence>
<dbReference type="AlphaFoldDB" id="A0A8S9X4F6"/>
<organism evidence="3 4">
    <name type="scientific">Apolygus lucorum</name>
    <name type="common">Small green plant bug</name>
    <name type="synonym">Lygocoris lucorum</name>
    <dbReference type="NCBI Taxonomy" id="248454"/>
    <lineage>
        <taxon>Eukaryota</taxon>
        <taxon>Metazoa</taxon>
        <taxon>Ecdysozoa</taxon>
        <taxon>Arthropoda</taxon>
        <taxon>Hexapoda</taxon>
        <taxon>Insecta</taxon>
        <taxon>Pterygota</taxon>
        <taxon>Neoptera</taxon>
        <taxon>Paraneoptera</taxon>
        <taxon>Hemiptera</taxon>
        <taxon>Heteroptera</taxon>
        <taxon>Panheteroptera</taxon>
        <taxon>Cimicomorpha</taxon>
        <taxon>Miridae</taxon>
        <taxon>Mirini</taxon>
        <taxon>Apolygus</taxon>
    </lineage>
</organism>
<dbReference type="InterPro" id="IPR001283">
    <property type="entry name" value="CRISP-related"/>
</dbReference>
<dbReference type="OrthoDB" id="414826at2759"/>
<dbReference type="EMBL" id="WIXP02000011">
    <property type="protein sequence ID" value="KAF6202966.1"/>
    <property type="molecule type" value="Genomic_DNA"/>
</dbReference>
<reference evidence="3" key="1">
    <citation type="journal article" date="2021" name="Mol. Ecol. Resour.">
        <title>Apolygus lucorum genome provides insights into omnivorousness and mesophyll feeding.</title>
        <authorList>
            <person name="Liu Y."/>
            <person name="Liu H."/>
            <person name="Wang H."/>
            <person name="Huang T."/>
            <person name="Liu B."/>
            <person name="Yang B."/>
            <person name="Yin L."/>
            <person name="Li B."/>
            <person name="Zhang Y."/>
            <person name="Zhang S."/>
            <person name="Jiang F."/>
            <person name="Zhang X."/>
            <person name="Ren Y."/>
            <person name="Wang B."/>
            <person name="Wang S."/>
            <person name="Lu Y."/>
            <person name="Wu K."/>
            <person name="Fan W."/>
            <person name="Wang G."/>
        </authorList>
    </citation>
    <scope>NUCLEOTIDE SEQUENCE</scope>
    <source>
        <strain evidence="3">12Hb</strain>
    </source>
</reference>
<evidence type="ECO:0000259" key="2">
    <source>
        <dbReference type="SMART" id="SM00198"/>
    </source>
</evidence>
<dbReference type="PRINTS" id="PR00838">
    <property type="entry name" value="V5ALLERGEN"/>
</dbReference>
<feature type="domain" description="SCP" evidence="2">
    <location>
        <begin position="8"/>
        <end position="148"/>
    </location>
</feature>
<feature type="region of interest" description="Disordered" evidence="1">
    <location>
        <begin position="187"/>
        <end position="207"/>
    </location>
</feature>
<evidence type="ECO:0000313" key="4">
    <source>
        <dbReference type="Proteomes" id="UP000466442"/>
    </source>
</evidence>
<dbReference type="SUPFAM" id="SSF55797">
    <property type="entry name" value="PR-1-like"/>
    <property type="match status" value="1"/>
</dbReference>
<evidence type="ECO:0000313" key="3">
    <source>
        <dbReference type="EMBL" id="KAF6202966.1"/>
    </source>
</evidence>
<feature type="compositionally biased region" description="Basic and acidic residues" evidence="1">
    <location>
        <begin position="198"/>
        <end position="207"/>
    </location>
</feature>
<keyword evidence="4" id="KW-1185">Reference proteome</keyword>
<name>A0A8S9X4F6_APOLU</name>
<feature type="compositionally biased region" description="Polar residues" evidence="1">
    <location>
        <begin position="187"/>
        <end position="197"/>
    </location>
</feature>
<gene>
    <name evidence="3" type="ORF">GE061_003374</name>
</gene>
<dbReference type="InterPro" id="IPR002413">
    <property type="entry name" value="V5_allergen-like"/>
</dbReference>
<dbReference type="PRINTS" id="PR00837">
    <property type="entry name" value="V5TPXLIKE"/>
</dbReference>
<protein>
    <recommendedName>
        <fullName evidence="2">SCP domain-containing protein</fullName>
    </recommendedName>
</protein>
<dbReference type="PANTHER" id="PTHR10334">
    <property type="entry name" value="CYSTEINE-RICH SECRETORY PROTEIN-RELATED"/>
    <property type="match status" value="1"/>
</dbReference>
<accession>A0A8S9X4F6</accession>